<evidence type="ECO:0000256" key="1">
    <source>
        <dbReference type="SAM" id="MobiDB-lite"/>
    </source>
</evidence>
<dbReference type="Proteomes" id="UP000193785">
    <property type="component" value="Unassembled WGS sequence"/>
</dbReference>
<name>A0ABX3UXW9_9GAMM</name>
<evidence type="ECO:0000313" key="3">
    <source>
        <dbReference type="Proteomes" id="UP000193785"/>
    </source>
</evidence>
<comment type="caution">
    <text evidence="2">The sequence shown here is derived from an EMBL/GenBank/DDBJ whole genome shotgun (WGS) entry which is preliminary data.</text>
</comment>
<sequence length="88" mass="9599">MQRSKIEKLTDYLIGEAVAALLEQNASISGASLANRLKAMAMTERDSERKQALALALAEIRQEFPSARAVNDPPRGYSEPLSSSAKKH</sequence>
<reference evidence="2 3" key="1">
    <citation type="journal article" date="2017" name="Antonie Van Leeuwenhoek">
        <title>Phylogenomic resolution of the bacterial genus Pantoea and its relationship with Erwinia and Tatumella.</title>
        <authorList>
            <person name="Palmer M."/>
            <person name="Steenkamp E.T."/>
            <person name="Coetzee M.P."/>
            <person name="Chan W.Y."/>
            <person name="van Zyl E."/>
            <person name="De Maayer P."/>
            <person name="Coutinho T.A."/>
            <person name="Blom J."/>
            <person name="Smits T.H."/>
            <person name="Duffy B."/>
            <person name="Venter S.N."/>
        </authorList>
    </citation>
    <scope>NUCLEOTIDE SEQUENCE [LARGE SCALE GENOMIC DNA]</scope>
    <source>
        <strain evidence="2 3">LMG 5345</strain>
    </source>
</reference>
<evidence type="ECO:0000313" key="2">
    <source>
        <dbReference type="EMBL" id="ORN03701.1"/>
    </source>
</evidence>
<gene>
    <name evidence="2" type="ORF">HA46_00430</name>
</gene>
<accession>A0ABX3UXW9</accession>
<keyword evidence="3" id="KW-1185">Reference proteome</keyword>
<organism evidence="2 3">
    <name type="scientific">Pantoea septica</name>
    <dbReference type="NCBI Taxonomy" id="472695"/>
    <lineage>
        <taxon>Bacteria</taxon>
        <taxon>Pseudomonadati</taxon>
        <taxon>Pseudomonadota</taxon>
        <taxon>Gammaproteobacteria</taxon>
        <taxon>Enterobacterales</taxon>
        <taxon>Erwiniaceae</taxon>
        <taxon>Pantoea</taxon>
    </lineage>
</organism>
<dbReference type="RefSeq" id="WP_033789619.1">
    <property type="nucleotide sequence ID" value="NZ_CCAQ010000006.1"/>
</dbReference>
<protein>
    <submittedName>
        <fullName evidence="2">Uncharacterized protein</fullName>
    </submittedName>
</protein>
<proteinExistence type="predicted"/>
<feature type="region of interest" description="Disordered" evidence="1">
    <location>
        <begin position="65"/>
        <end position="88"/>
    </location>
</feature>
<dbReference type="EMBL" id="MLJJ01000001">
    <property type="protein sequence ID" value="ORN03701.1"/>
    <property type="molecule type" value="Genomic_DNA"/>
</dbReference>